<evidence type="ECO:0000313" key="2">
    <source>
        <dbReference type="Proteomes" id="UP000320055"/>
    </source>
</evidence>
<reference evidence="1 2" key="1">
    <citation type="submission" date="2019-01" db="EMBL/GenBank/DDBJ databases">
        <authorList>
            <person name="Brito A."/>
        </authorList>
    </citation>
    <scope>NUCLEOTIDE SEQUENCE [LARGE SCALE GENOMIC DNA]</scope>
    <source>
        <strain evidence="1">1</strain>
    </source>
</reference>
<gene>
    <name evidence="1" type="ORF">H1P_210002</name>
</gene>
<organism evidence="1 2">
    <name type="scientific">Hyella patelloides LEGE 07179</name>
    <dbReference type="NCBI Taxonomy" id="945734"/>
    <lineage>
        <taxon>Bacteria</taxon>
        <taxon>Bacillati</taxon>
        <taxon>Cyanobacteriota</taxon>
        <taxon>Cyanophyceae</taxon>
        <taxon>Pleurocapsales</taxon>
        <taxon>Hyellaceae</taxon>
        <taxon>Hyella</taxon>
    </lineage>
</organism>
<accession>A0A563VQD4</accession>
<dbReference type="Proteomes" id="UP000320055">
    <property type="component" value="Unassembled WGS sequence"/>
</dbReference>
<dbReference type="EMBL" id="CAACVJ010000124">
    <property type="protein sequence ID" value="VEP13621.1"/>
    <property type="molecule type" value="Genomic_DNA"/>
</dbReference>
<sequence>MVTVVFFETLSIFDEDIILSELKQYRFSRINKRRRFRARIHDVTESE</sequence>
<proteinExistence type="predicted"/>
<keyword evidence="2" id="KW-1185">Reference proteome</keyword>
<evidence type="ECO:0000313" key="1">
    <source>
        <dbReference type="EMBL" id="VEP13621.1"/>
    </source>
</evidence>
<protein>
    <submittedName>
        <fullName evidence="1">Uncharacterized protein</fullName>
    </submittedName>
</protein>
<dbReference type="AlphaFoldDB" id="A0A563VQD4"/>
<name>A0A563VQD4_9CYAN</name>